<dbReference type="InterPro" id="IPR025285">
    <property type="entry name" value="DUF4145"/>
</dbReference>
<dbReference type="AlphaFoldDB" id="A0A9D1K538"/>
<feature type="transmembrane region" description="Helical" evidence="1">
    <location>
        <begin position="34"/>
        <end position="55"/>
    </location>
</feature>
<sequence length="275" mass="31883">MKKENKFIQYIWIVPFLVTLGLLVAHVFSIKKFLVDNTTLLLLCILIISPLSLGLKKIKFGNFEAELMATEAKEIAAETNKAKKDIEQDFETNFAENIIEDIYKLLDEDYIMALVKLRMELENISNKICNRLNQNESIRHLSLRQKVDILFRNEIIDKRIASLLTKVISICNKAVHCEEIKKEDAISVVDNGTWLLSLLYNSIPSSKPIDFKIINNEECNNLHSQKYIVKTVIPYVNSPRENTYIMTQEELNDFLEGYTEYAEFIIEVRQQNNAD</sequence>
<evidence type="ECO:0000256" key="1">
    <source>
        <dbReference type="SAM" id="Phobius"/>
    </source>
</evidence>
<gene>
    <name evidence="3" type="ORF">IAD41_05290</name>
</gene>
<accession>A0A9D1K538</accession>
<reference evidence="3" key="2">
    <citation type="journal article" date="2021" name="PeerJ">
        <title>Extensive microbial diversity within the chicken gut microbiome revealed by metagenomics and culture.</title>
        <authorList>
            <person name="Gilroy R."/>
            <person name="Ravi A."/>
            <person name="Getino M."/>
            <person name="Pursley I."/>
            <person name="Horton D.L."/>
            <person name="Alikhan N.F."/>
            <person name="Baker D."/>
            <person name="Gharbi K."/>
            <person name="Hall N."/>
            <person name="Watson M."/>
            <person name="Adriaenssens E.M."/>
            <person name="Foster-Nyarko E."/>
            <person name="Jarju S."/>
            <person name="Secka A."/>
            <person name="Antonio M."/>
            <person name="Oren A."/>
            <person name="Chaudhuri R.R."/>
            <person name="La Ragione R."/>
            <person name="Hildebrand F."/>
            <person name="Pallen M.J."/>
        </authorList>
    </citation>
    <scope>NUCLEOTIDE SEQUENCE</scope>
    <source>
        <strain evidence="3">CHK152-2994</strain>
    </source>
</reference>
<dbReference type="Proteomes" id="UP000824139">
    <property type="component" value="Unassembled WGS sequence"/>
</dbReference>
<reference evidence="3" key="1">
    <citation type="submission" date="2020-10" db="EMBL/GenBank/DDBJ databases">
        <authorList>
            <person name="Gilroy R."/>
        </authorList>
    </citation>
    <scope>NUCLEOTIDE SEQUENCE</scope>
    <source>
        <strain evidence="3">CHK152-2994</strain>
    </source>
</reference>
<keyword evidence="1" id="KW-1133">Transmembrane helix</keyword>
<evidence type="ECO:0000313" key="3">
    <source>
        <dbReference type="EMBL" id="HIS83004.1"/>
    </source>
</evidence>
<organism evidence="3 4">
    <name type="scientific">Candidatus Scatenecus faecavium</name>
    <dbReference type="NCBI Taxonomy" id="2840915"/>
    <lineage>
        <taxon>Bacteria</taxon>
        <taxon>Candidatus Scatenecus</taxon>
    </lineage>
</organism>
<dbReference type="EMBL" id="DVJO01000113">
    <property type="protein sequence ID" value="HIS83004.1"/>
    <property type="molecule type" value="Genomic_DNA"/>
</dbReference>
<dbReference type="Pfam" id="PF13643">
    <property type="entry name" value="DUF4145"/>
    <property type="match status" value="1"/>
</dbReference>
<proteinExistence type="predicted"/>
<name>A0A9D1K538_9BACT</name>
<feature type="domain" description="DUF4145" evidence="2">
    <location>
        <begin position="102"/>
        <end position="190"/>
    </location>
</feature>
<evidence type="ECO:0000313" key="4">
    <source>
        <dbReference type="Proteomes" id="UP000824139"/>
    </source>
</evidence>
<keyword evidence="1" id="KW-0812">Transmembrane</keyword>
<protein>
    <submittedName>
        <fullName evidence="3">DUF4145 domain-containing protein</fullName>
    </submittedName>
</protein>
<keyword evidence="1" id="KW-0472">Membrane</keyword>
<comment type="caution">
    <text evidence="3">The sequence shown here is derived from an EMBL/GenBank/DDBJ whole genome shotgun (WGS) entry which is preliminary data.</text>
</comment>
<feature type="transmembrane region" description="Helical" evidence="1">
    <location>
        <begin position="7"/>
        <end position="28"/>
    </location>
</feature>
<evidence type="ECO:0000259" key="2">
    <source>
        <dbReference type="Pfam" id="PF13643"/>
    </source>
</evidence>